<comment type="caution">
    <text evidence="1">The sequence shown here is derived from an EMBL/GenBank/DDBJ whole genome shotgun (WGS) entry which is preliminary data.</text>
</comment>
<name>A0A8J2JZV4_9HEXA</name>
<proteinExistence type="predicted"/>
<reference evidence="1" key="1">
    <citation type="submission" date="2021-06" db="EMBL/GenBank/DDBJ databases">
        <authorList>
            <person name="Hodson N. C."/>
            <person name="Mongue J. A."/>
            <person name="Jaron S. K."/>
        </authorList>
    </citation>
    <scope>NUCLEOTIDE SEQUENCE</scope>
</reference>
<dbReference type="Proteomes" id="UP000708208">
    <property type="component" value="Unassembled WGS sequence"/>
</dbReference>
<evidence type="ECO:0000313" key="2">
    <source>
        <dbReference type="Proteomes" id="UP000708208"/>
    </source>
</evidence>
<protein>
    <submittedName>
        <fullName evidence="1">Uncharacterized protein</fullName>
    </submittedName>
</protein>
<sequence length="83" mass="9808">MSDTMEHFNTCSFLQSCTNCISSGLQVIQVIVPTLLARVGKLWFYLYYWYQLQLWLLWRVSFTGNEIPDNNKCKSYRTTSKNL</sequence>
<keyword evidence="2" id="KW-1185">Reference proteome</keyword>
<gene>
    <name evidence="1" type="ORF">AFUS01_LOCUS17193</name>
</gene>
<evidence type="ECO:0000313" key="1">
    <source>
        <dbReference type="EMBL" id="CAG7728414.1"/>
    </source>
</evidence>
<organism evidence="1 2">
    <name type="scientific">Allacma fusca</name>
    <dbReference type="NCBI Taxonomy" id="39272"/>
    <lineage>
        <taxon>Eukaryota</taxon>
        <taxon>Metazoa</taxon>
        <taxon>Ecdysozoa</taxon>
        <taxon>Arthropoda</taxon>
        <taxon>Hexapoda</taxon>
        <taxon>Collembola</taxon>
        <taxon>Symphypleona</taxon>
        <taxon>Sminthuridae</taxon>
        <taxon>Allacma</taxon>
    </lineage>
</organism>
<dbReference type="AlphaFoldDB" id="A0A8J2JZV4"/>
<dbReference type="EMBL" id="CAJVCH010162994">
    <property type="protein sequence ID" value="CAG7728414.1"/>
    <property type="molecule type" value="Genomic_DNA"/>
</dbReference>
<accession>A0A8J2JZV4</accession>